<dbReference type="AlphaFoldDB" id="A0A6N1X5V2"/>
<gene>
    <name evidence="2" type="ORF">HUK68_18405</name>
</gene>
<keyword evidence="1" id="KW-0732">Signal</keyword>
<sequence length="233" mass="25094">MSRAWMKTVGVAFIAALPMLASAQLTANVSVTSNYKFRGQDQDTGRTKAFKPALQGGFDYSFGETGWYVGNWNSSVNWLPNNSLESDFYGGYKFEGGGIAWDLGALTYVYPGASDANTTELYLGAGFGPLTAKYSHTVSKKYFGTAEGRNTGYFNLAFAQEVMPKVTLKAAVGYTRFSSDVEGVPNYVDYSVGGAYDFGDGLSLGAAVVGANKKNFFGDINKNRFVVTLTKAL</sequence>
<accession>A0A6N1X5V2</accession>
<reference evidence="2 3" key="1">
    <citation type="submission" date="2020-06" db="EMBL/GenBank/DDBJ databases">
        <title>Acidovorax antarctica sp. nov., isolated from Corinth ice sheet soil, Antarctic Fields Peninsula.</title>
        <authorList>
            <person name="Xu Q."/>
            <person name="Peng F."/>
        </authorList>
    </citation>
    <scope>NUCLEOTIDE SEQUENCE [LARGE SCALE GENOMIC DNA]</scope>
    <source>
        <strain evidence="2 3">16-35-5</strain>
    </source>
</reference>
<dbReference type="KEGG" id="aant:HUK68_18405"/>
<dbReference type="RefSeq" id="WP_175505504.1">
    <property type="nucleotide sequence ID" value="NZ_CAURQT010000006.1"/>
</dbReference>
<evidence type="ECO:0000313" key="2">
    <source>
        <dbReference type="EMBL" id="QKV54707.1"/>
    </source>
</evidence>
<dbReference type="SUPFAM" id="SSF56935">
    <property type="entry name" value="Porins"/>
    <property type="match status" value="1"/>
</dbReference>
<organism evidence="2 3">
    <name type="scientific">Comamonas antarctica</name>
    <dbReference type="NCBI Taxonomy" id="2743470"/>
    <lineage>
        <taxon>Bacteria</taxon>
        <taxon>Pseudomonadati</taxon>
        <taxon>Pseudomonadota</taxon>
        <taxon>Betaproteobacteria</taxon>
        <taxon>Burkholderiales</taxon>
        <taxon>Comamonadaceae</taxon>
        <taxon>Comamonas</taxon>
    </lineage>
</organism>
<evidence type="ECO:0000256" key="1">
    <source>
        <dbReference type="SAM" id="SignalP"/>
    </source>
</evidence>
<feature type="chain" id="PRO_5026935216" evidence="1">
    <location>
        <begin position="24"/>
        <end position="233"/>
    </location>
</feature>
<dbReference type="Pfam" id="PF09694">
    <property type="entry name" value="Gcw_chp"/>
    <property type="match status" value="1"/>
</dbReference>
<dbReference type="EMBL" id="CP054840">
    <property type="protein sequence ID" value="QKV54707.1"/>
    <property type="molecule type" value="Genomic_DNA"/>
</dbReference>
<dbReference type="NCBIfam" id="TIGR02001">
    <property type="entry name" value="gcw_chp"/>
    <property type="match status" value="1"/>
</dbReference>
<dbReference type="Proteomes" id="UP000509579">
    <property type="component" value="Chromosome"/>
</dbReference>
<dbReference type="InterPro" id="IPR010239">
    <property type="entry name" value="CHP02001"/>
</dbReference>
<proteinExistence type="predicted"/>
<feature type="signal peptide" evidence="1">
    <location>
        <begin position="1"/>
        <end position="23"/>
    </location>
</feature>
<name>A0A6N1X5V2_9BURK</name>
<protein>
    <submittedName>
        <fullName evidence="2">Uncharacterized protein</fullName>
    </submittedName>
</protein>
<evidence type="ECO:0000313" key="3">
    <source>
        <dbReference type="Proteomes" id="UP000509579"/>
    </source>
</evidence>
<keyword evidence="3" id="KW-1185">Reference proteome</keyword>